<sequence>MEDDSGNESDDYFDEWSIGTGSVTQTSDEDEGPVGWTLREMLPELNRNKSKNSMDSFDIMSDQRSSGQTIKLLQLPLDVVFEMFRLLHPCDLVALSRTCSSMRHSLVFGQLSAVWKASRAREDIPEPVHDRSETWWAQLLFACNDCQRCDSYTLKEPDWQLLLRVCAECKRKELITDVQFTHTFRGEDPSVLDMVLYTNVRGRKTRSKTRYYLTKDVRKMIAKVAEYEADVTEGKPEARRLYDEFIKARLAQVDAVMKVSDTLAQRARRWWSNTGKHAPICADWVKRRLEARKKELQRLADCRRKDIGIRLSLLGYQEGDIHRAIRELNDESWGWIRPYWEKERRSAALQAYEDYRKTSTPRQWFSMEWLSLPPCNHLLALPPFCDLVYAEPGQEVGITDFVALLRHTPDLEVWKTDESTVQQEIITEGAQALKLKYKLPAVPDEDLRPTDLCDDYIALPDILLNRILGLGKSLQDAPPHLDVFRNKKMLRVPRFCEHRSSAVAAILEILALPHTTKPAVLDARDARFICVACPAKKSSSGVWCRYARTWRSSAVHYAAKHVSGGAKRPPTWALLSEEEATKVRAKDHGQYASGATFSCAHCGHHLENWQSFAEVAQHVKETHDVANPGEADILHMPIKMLSEPPIVVPAEAPSAVHACYRCLLCPDQKNKKIKLFSENGVKSHLVSGKHKVSNPVENVHWSR</sequence>
<reference evidence="3 4" key="1">
    <citation type="journal article" date="2019" name="New Phytol.">
        <title>Comparative genomics reveals unique wood-decay strategies and fruiting body development in the Schizophyllaceae.</title>
        <authorList>
            <person name="Almasi E."/>
            <person name="Sahu N."/>
            <person name="Krizsan K."/>
            <person name="Balint B."/>
            <person name="Kovacs G.M."/>
            <person name="Kiss B."/>
            <person name="Cseklye J."/>
            <person name="Drula E."/>
            <person name="Henrissat B."/>
            <person name="Nagy I."/>
            <person name="Chovatia M."/>
            <person name="Adam C."/>
            <person name="LaButti K."/>
            <person name="Lipzen A."/>
            <person name="Riley R."/>
            <person name="Grigoriev I.V."/>
            <person name="Nagy L.G."/>
        </authorList>
    </citation>
    <scope>NUCLEOTIDE SEQUENCE [LARGE SCALE GENOMIC DNA]</scope>
    <source>
        <strain evidence="3 4">NL-1724</strain>
    </source>
</reference>
<dbReference type="InterPro" id="IPR036047">
    <property type="entry name" value="F-box-like_dom_sf"/>
</dbReference>
<dbReference type="SUPFAM" id="SSF81383">
    <property type="entry name" value="F-box domain"/>
    <property type="match status" value="1"/>
</dbReference>
<proteinExistence type="predicted"/>
<dbReference type="EMBL" id="VDMD01000013">
    <property type="protein sequence ID" value="TRM62310.1"/>
    <property type="molecule type" value="Genomic_DNA"/>
</dbReference>
<dbReference type="InterPro" id="IPR001810">
    <property type="entry name" value="F-box_dom"/>
</dbReference>
<accession>A0A550CBX0</accession>
<feature type="region of interest" description="Disordered" evidence="1">
    <location>
        <begin position="1"/>
        <end position="33"/>
    </location>
</feature>
<feature type="compositionally biased region" description="Acidic residues" evidence="1">
    <location>
        <begin position="1"/>
        <end position="14"/>
    </location>
</feature>
<comment type="caution">
    <text evidence="3">The sequence shown here is derived from an EMBL/GenBank/DDBJ whole genome shotgun (WGS) entry which is preliminary data.</text>
</comment>
<dbReference type="PROSITE" id="PS50181">
    <property type="entry name" value="FBOX"/>
    <property type="match status" value="1"/>
</dbReference>
<evidence type="ECO:0000313" key="4">
    <source>
        <dbReference type="Proteomes" id="UP000320762"/>
    </source>
</evidence>
<dbReference type="Proteomes" id="UP000320762">
    <property type="component" value="Unassembled WGS sequence"/>
</dbReference>
<dbReference type="AlphaFoldDB" id="A0A550CBX0"/>
<evidence type="ECO:0000313" key="3">
    <source>
        <dbReference type="EMBL" id="TRM62310.1"/>
    </source>
</evidence>
<gene>
    <name evidence="3" type="ORF">BD626DRAFT_498810</name>
</gene>
<feature type="domain" description="F-box" evidence="2">
    <location>
        <begin position="69"/>
        <end position="118"/>
    </location>
</feature>
<dbReference type="STRING" id="97359.A0A550CBX0"/>
<name>A0A550CBX0_9AGAR</name>
<protein>
    <recommendedName>
        <fullName evidence="2">F-box domain-containing protein</fullName>
    </recommendedName>
</protein>
<organism evidence="3 4">
    <name type="scientific">Schizophyllum amplum</name>
    <dbReference type="NCBI Taxonomy" id="97359"/>
    <lineage>
        <taxon>Eukaryota</taxon>
        <taxon>Fungi</taxon>
        <taxon>Dikarya</taxon>
        <taxon>Basidiomycota</taxon>
        <taxon>Agaricomycotina</taxon>
        <taxon>Agaricomycetes</taxon>
        <taxon>Agaricomycetidae</taxon>
        <taxon>Agaricales</taxon>
        <taxon>Schizophyllaceae</taxon>
        <taxon>Schizophyllum</taxon>
    </lineage>
</organism>
<evidence type="ECO:0000256" key="1">
    <source>
        <dbReference type="SAM" id="MobiDB-lite"/>
    </source>
</evidence>
<keyword evidence="4" id="KW-1185">Reference proteome</keyword>
<dbReference type="OrthoDB" id="2322499at2759"/>
<evidence type="ECO:0000259" key="2">
    <source>
        <dbReference type="PROSITE" id="PS50181"/>
    </source>
</evidence>